<feature type="region of interest" description="Disordered" evidence="4">
    <location>
        <begin position="511"/>
        <end position="533"/>
    </location>
</feature>
<dbReference type="RefSeq" id="WP_344893503.1">
    <property type="nucleotide sequence ID" value="NZ_BAABAS010000005.1"/>
</dbReference>
<evidence type="ECO:0000256" key="5">
    <source>
        <dbReference type="SAM" id="SignalP"/>
    </source>
</evidence>
<name>A0ABP8BX00_9ACTN</name>
<keyword evidence="2 5" id="KW-0732">Signal</keyword>
<dbReference type="InterPro" id="IPR000073">
    <property type="entry name" value="AB_hydrolase_1"/>
</dbReference>
<comment type="similarity">
    <text evidence="1">Belongs to the peptidase S33 family.</text>
</comment>
<dbReference type="SUPFAM" id="SSF53474">
    <property type="entry name" value="alpha/beta-Hydrolases"/>
    <property type="match status" value="1"/>
</dbReference>
<feature type="domain" description="AB hydrolase-1" evidence="6">
    <location>
        <begin position="95"/>
        <end position="270"/>
    </location>
</feature>
<dbReference type="InterPro" id="IPR029058">
    <property type="entry name" value="AB_hydrolase_fold"/>
</dbReference>
<reference evidence="9" key="1">
    <citation type="journal article" date="2019" name="Int. J. Syst. Evol. Microbiol.">
        <title>The Global Catalogue of Microorganisms (GCM) 10K type strain sequencing project: providing services to taxonomists for standard genome sequencing and annotation.</title>
        <authorList>
            <consortium name="The Broad Institute Genomics Platform"/>
            <consortium name="The Broad Institute Genome Sequencing Center for Infectious Disease"/>
            <person name="Wu L."/>
            <person name="Ma J."/>
        </authorList>
    </citation>
    <scope>NUCLEOTIDE SEQUENCE [LARGE SCALE GENOMIC DNA]</scope>
    <source>
        <strain evidence="9">JCM 17440</strain>
    </source>
</reference>
<dbReference type="Proteomes" id="UP001501710">
    <property type="component" value="Unassembled WGS sequence"/>
</dbReference>
<accession>A0ABP8BX00</accession>
<organism evidence="8 9">
    <name type="scientific">Actinomadura meridiana</name>
    <dbReference type="NCBI Taxonomy" id="559626"/>
    <lineage>
        <taxon>Bacteria</taxon>
        <taxon>Bacillati</taxon>
        <taxon>Actinomycetota</taxon>
        <taxon>Actinomycetes</taxon>
        <taxon>Streptosporangiales</taxon>
        <taxon>Thermomonosporaceae</taxon>
        <taxon>Actinomadura</taxon>
    </lineage>
</organism>
<evidence type="ECO:0000256" key="2">
    <source>
        <dbReference type="ARBA" id="ARBA00022729"/>
    </source>
</evidence>
<gene>
    <name evidence="8" type="ORF">GCM10022254_20540</name>
</gene>
<dbReference type="Pfam" id="PF00561">
    <property type="entry name" value="Abhydrolase_1"/>
    <property type="match status" value="1"/>
</dbReference>
<dbReference type="PANTHER" id="PTHR43248:SF29">
    <property type="entry name" value="TRIPEPTIDYL AMINOPEPTIDASE"/>
    <property type="match status" value="1"/>
</dbReference>
<keyword evidence="9" id="KW-1185">Reference proteome</keyword>
<dbReference type="GO" id="GO:0016787">
    <property type="term" value="F:hydrolase activity"/>
    <property type="evidence" value="ECO:0007669"/>
    <property type="project" value="UniProtKB-KW"/>
</dbReference>
<proteinExistence type="inferred from homology"/>
<evidence type="ECO:0000259" key="6">
    <source>
        <dbReference type="Pfam" id="PF00561"/>
    </source>
</evidence>
<dbReference type="Pfam" id="PF08386">
    <property type="entry name" value="Abhydrolase_4"/>
    <property type="match status" value="1"/>
</dbReference>
<evidence type="ECO:0000313" key="8">
    <source>
        <dbReference type="EMBL" id="GAA4229026.1"/>
    </source>
</evidence>
<evidence type="ECO:0000256" key="4">
    <source>
        <dbReference type="SAM" id="MobiDB-lite"/>
    </source>
</evidence>
<dbReference type="PANTHER" id="PTHR43248">
    <property type="entry name" value="2-SUCCINYL-6-HYDROXY-2,4-CYCLOHEXADIENE-1-CARBOXYLATE SYNTHASE"/>
    <property type="match status" value="1"/>
</dbReference>
<comment type="caution">
    <text evidence="8">The sequence shown here is derived from an EMBL/GenBank/DDBJ whole genome shotgun (WGS) entry which is preliminary data.</text>
</comment>
<sequence>MKRVLLVATAAVVATGGAGAAVTASADTGPAGATAVAATGIDWGKCQVSGPDDPMNTAQCAQVAVPLDYRHPDGRKISIAVSRYKHTDDKNYQGVLFVNPGGPGGSGLAYAPALARWIGGVGHADVAAKYDIIGFDPRGVGSSQPALTCDPHYSDPIRPDYVPGSRKDEAAWIAKSRKYAQDCQKNFGWLLPHMRTTDAARDIDTIRAALGQKQISWYGFSYGTYFGATYATLFPSRVKRMVLDGNVNPKTIWYDAQLEQDKAFERNMKSWWGWIAKWDSVYHLGTTEEAVEAKYYEVRAGAKKSPIAGKIGPDELDDIVLTAGYNTGYYIPFAQILSAWVNNEDPSGLLSWLNTGGDDNGFAVYNAVQAADVQWPRNWGKWHRDAEKLYRQGYHFNTWSNVWYNAPIAFWPFKGGPEFRLKGSRHLPGMLLVQSTQDAATPVVGGLEMHKVFPSSRLVFEVGGKTHANTLNGNACLDDKVAAYLDTGALPRSHRGPDAYCKAVPALNDPDPTAMTAKAAGGATGKDLPVGRP</sequence>
<dbReference type="Gene3D" id="3.40.50.1820">
    <property type="entry name" value="alpha/beta hydrolase"/>
    <property type="match status" value="1"/>
</dbReference>
<dbReference type="InterPro" id="IPR051601">
    <property type="entry name" value="Serine_prot/Carboxylest_S33"/>
</dbReference>
<protein>
    <submittedName>
        <fullName evidence="8">Alpha/beta hydrolase</fullName>
    </submittedName>
</protein>
<keyword evidence="3 8" id="KW-0378">Hydrolase</keyword>
<evidence type="ECO:0000259" key="7">
    <source>
        <dbReference type="Pfam" id="PF08386"/>
    </source>
</evidence>
<feature type="domain" description="Peptidase S33 tripeptidyl aminopeptidase-like C-terminal" evidence="7">
    <location>
        <begin position="399"/>
        <end position="497"/>
    </location>
</feature>
<evidence type="ECO:0000256" key="1">
    <source>
        <dbReference type="ARBA" id="ARBA00010088"/>
    </source>
</evidence>
<feature type="chain" id="PRO_5047364004" evidence="5">
    <location>
        <begin position="21"/>
        <end position="533"/>
    </location>
</feature>
<dbReference type="InterPro" id="IPR013595">
    <property type="entry name" value="Pept_S33_TAP-like_C"/>
</dbReference>
<evidence type="ECO:0000313" key="9">
    <source>
        <dbReference type="Proteomes" id="UP001501710"/>
    </source>
</evidence>
<feature type="signal peptide" evidence="5">
    <location>
        <begin position="1"/>
        <end position="20"/>
    </location>
</feature>
<dbReference type="EMBL" id="BAABAS010000005">
    <property type="protein sequence ID" value="GAA4229026.1"/>
    <property type="molecule type" value="Genomic_DNA"/>
</dbReference>
<evidence type="ECO:0000256" key="3">
    <source>
        <dbReference type="ARBA" id="ARBA00022801"/>
    </source>
</evidence>